<feature type="domain" description="Laminin G" evidence="4">
    <location>
        <begin position="153"/>
        <end position="349"/>
    </location>
</feature>
<evidence type="ECO:0000256" key="3">
    <source>
        <dbReference type="PROSITE-ProRule" id="PRU00122"/>
    </source>
</evidence>
<feature type="disulfide bond" evidence="2">
    <location>
        <begin position="375"/>
        <end position="384"/>
    </location>
</feature>
<evidence type="ECO:0000259" key="4">
    <source>
        <dbReference type="PROSITE" id="PS50025"/>
    </source>
</evidence>
<dbReference type="InterPro" id="IPR001881">
    <property type="entry name" value="EGF-like_Ca-bd_dom"/>
</dbReference>
<organism evidence="6 7">
    <name type="scientific">Limulus polyphemus</name>
    <name type="common">Atlantic horseshoe crab</name>
    <dbReference type="NCBI Taxonomy" id="6850"/>
    <lineage>
        <taxon>Eukaryota</taxon>
        <taxon>Metazoa</taxon>
        <taxon>Ecdysozoa</taxon>
        <taxon>Arthropoda</taxon>
        <taxon>Chelicerata</taxon>
        <taxon>Merostomata</taxon>
        <taxon>Xiphosura</taxon>
        <taxon>Limulidae</taxon>
        <taxon>Limulus</taxon>
    </lineage>
</organism>
<dbReference type="SMART" id="SM00179">
    <property type="entry name" value="EGF_CA"/>
    <property type="match status" value="2"/>
</dbReference>
<dbReference type="Gene3D" id="2.60.120.200">
    <property type="match status" value="3"/>
</dbReference>
<feature type="domain" description="EGF-like" evidence="5">
    <location>
        <begin position="350"/>
        <end position="385"/>
    </location>
</feature>
<dbReference type="InterPro" id="IPR000742">
    <property type="entry name" value="EGF"/>
</dbReference>
<keyword evidence="2" id="KW-0245">EGF-like domain</keyword>
<dbReference type="PROSITE" id="PS50025">
    <property type="entry name" value="LAM_G_DOMAIN"/>
    <property type="match status" value="3"/>
</dbReference>
<name>A0ABM1SDB3_LIMPO</name>
<accession>A0ABM1SDB3</accession>
<dbReference type="Pfam" id="PF02210">
    <property type="entry name" value="Laminin_G_2"/>
    <property type="match status" value="1"/>
</dbReference>
<evidence type="ECO:0000313" key="6">
    <source>
        <dbReference type="Proteomes" id="UP000694941"/>
    </source>
</evidence>
<dbReference type="InterPro" id="IPR001791">
    <property type="entry name" value="Laminin_G"/>
</dbReference>
<dbReference type="Pfam" id="PF00054">
    <property type="entry name" value="Laminin_G_1"/>
    <property type="match status" value="2"/>
</dbReference>
<dbReference type="SUPFAM" id="SSF49899">
    <property type="entry name" value="Concanavalin A-like lectins/glucanases"/>
    <property type="match status" value="3"/>
</dbReference>
<keyword evidence="1 2" id="KW-1015">Disulfide bond</keyword>
<sequence length="573" mass="62993">MGMGILRSHRPVVLRSWNFFTVYRDRWDAWLQLNDGKQVQGRAKGLFSRITFRQNLYLGGSPNISLVNERTGCQQGFIGCVRHLEINTREYDFRSGSRGDAVEGADVGECSADVCNKVTCLHGGQCVAESPDHWICLCPLGYTGDFCERAVELIVPFFNGSSYLQYSGLGSSALLFIEILMVFKPEGPDGILFYNGYKIDGAGDFMAIGLVDGFVEFRFDLGTGPAIVRSLEPVGMNEWHTLFVSRTGRNGILEVDSQPRVEGMSQGAFTQLSLPLNLYLGGVPDLDDVADKADIKSSFSGCIQKIVAQIVLSNEVDFDVNSEKNIVIINNKPLKLLEDALSGANVINCDHQCADKPCQNGGSCVPKIDFYACHCPLGFAGNNCQKEIRGMITEPMFSGNSYLYYTDEDIMTRVRGKELDIQFRVKAYSPHALILWAGNKKASSSGDFLALGIKDGFLQLHYSLGSGEVNIVHNSSRIDDGKWHSVRAVRYEQRGSLLIDDGLIETGSSGGQSSELNVNNGLYFGGMKDIVHSTFNQYQRGLVGCFSNVTLSQDLRIQLVTRAAMGVNIQPCV</sequence>
<feature type="domain" description="Laminin G" evidence="4">
    <location>
        <begin position="392"/>
        <end position="572"/>
    </location>
</feature>
<feature type="domain" description="EGF-like" evidence="5">
    <location>
        <begin position="111"/>
        <end position="148"/>
    </location>
</feature>
<dbReference type="GeneID" id="106459410"/>
<dbReference type="Proteomes" id="UP000694941">
    <property type="component" value="Unplaced"/>
</dbReference>
<dbReference type="PROSITE" id="PS00022">
    <property type="entry name" value="EGF_1"/>
    <property type="match status" value="2"/>
</dbReference>
<dbReference type="SMART" id="SM00282">
    <property type="entry name" value="LamG"/>
    <property type="match status" value="2"/>
</dbReference>
<evidence type="ECO:0000313" key="7">
    <source>
        <dbReference type="RefSeq" id="XP_022241618.1"/>
    </source>
</evidence>
<proteinExistence type="predicted"/>
<evidence type="ECO:0000256" key="2">
    <source>
        <dbReference type="PROSITE-ProRule" id="PRU00076"/>
    </source>
</evidence>
<dbReference type="Gene3D" id="2.10.25.10">
    <property type="entry name" value="Laminin"/>
    <property type="match status" value="2"/>
</dbReference>
<protein>
    <submittedName>
        <fullName evidence="7">Pikachurin-like isoform X1</fullName>
    </submittedName>
</protein>
<reference evidence="7" key="1">
    <citation type="submission" date="2025-08" db="UniProtKB">
        <authorList>
            <consortium name="RefSeq"/>
        </authorList>
    </citation>
    <scope>IDENTIFICATION</scope>
    <source>
        <tissue evidence="7">Muscle</tissue>
    </source>
</reference>
<dbReference type="CDD" id="cd00054">
    <property type="entry name" value="EGF_CA"/>
    <property type="match status" value="2"/>
</dbReference>
<evidence type="ECO:0000259" key="5">
    <source>
        <dbReference type="PROSITE" id="PS50026"/>
    </source>
</evidence>
<dbReference type="InterPro" id="IPR013320">
    <property type="entry name" value="ConA-like_dom_sf"/>
</dbReference>
<dbReference type="InterPro" id="IPR050372">
    <property type="entry name" value="Neurexin-related_CASP"/>
</dbReference>
<dbReference type="PANTHER" id="PTHR15036">
    <property type="entry name" value="PIKACHURIN-LIKE PROTEIN"/>
    <property type="match status" value="1"/>
</dbReference>
<dbReference type="RefSeq" id="XP_022241618.1">
    <property type="nucleotide sequence ID" value="XM_022385910.1"/>
</dbReference>
<evidence type="ECO:0000256" key="1">
    <source>
        <dbReference type="ARBA" id="ARBA00023157"/>
    </source>
</evidence>
<dbReference type="CDD" id="cd00110">
    <property type="entry name" value="LamG"/>
    <property type="match status" value="2"/>
</dbReference>
<dbReference type="PROSITE" id="PS01186">
    <property type="entry name" value="EGF_2"/>
    <property type="match status" value="2"/>
</dbReference>
<comment type="caution">
    <text evidence="2">Lacks conserved residue(s) required for the propagation of feature annotation.</text>
</comment>
<gene>
    <name evidence="7" type="primary">LOC106459410</name>
</gene>
<feature type="domain" description="Laminin G" evidence="4">
    <location>
        <begin position="1"/>
        <end position="110"/>
    </location>
</feature>
<dbReference type="Pfam" id="PF00008">
    <property type="entry name" value="EGF"/>
    <property type="match status" value="2"/>
</dbReference>
<dbReference type="PANTHER" id="PTHR15036:SF85">
    <property type="entry name" value="SP2353, ISOFORM A"/>
    <property type="match status" value="1"/>
</dbReference>
<feature type="disulfide bond" evidence="3">
    <location>
        <begin position="545"/>
        <end position="572"/>
    </location>
</feature>
<dbReference type="SMART" id="SM00181">
    <property type="entry name" value="EGF"/>
    <property type="match status" value="2"/>
</dbReference>
<feature type="disulfide bond" evidence="2">
    <location>
        <begin position="138"/>
        <end position="147"/>
    </location>
</feature>
<dbReference type="PROSITE" id="PS50026">
    <property type="entry name" value="EGF_3"/>
    <property type="match status" value="2"/>
</dbReference>
<keyword evidence="6" id="KW-1185">Reference proteome</keyword>